<evidence type="ECO:0000313" key="4">
    <source>
        <dbReference type="Proteomes" id="UP000032336"/>
    </source>
</evidence>
<dbReference type="GO" id="GO:0070007">
    <property type="term" value="F:glutamic-type endopeptidase activity"/>
    <property type="evidence" value="ECO:0007669"/>
    <property type="project" value="InterPro"/>
</dbReference>
<dbReference type="Proteomes" id="UP000032336">
    <property type="component" value="Unassembled WGS sequence"/>
</dbReference>
<dbReference type="GO" id="GO:0005509">
    <property type="term" value="F:calcium ion binding"/>
    <property type="evidence" value="ECO:0007669"/>
    <property type="project" value="InterPro"/>
</dbReference>
<dbReference type="InterPro" id="IPR013783">
    <property type="entry name" value="Ig-like_fold"/>
</dbReference>
<protein>
    <submittedName>
        <fullName evidence="3">Peptidase A4 family protein</fullName>
    </submittedName>
</protein>
<gene>
    <name evidence="3" type="ORF">FEAC_10530</name>
</gene>
<dbReference type="GO" id="GO:0006508">
    <property type="term" value="P:proteolysis"/>
    <property type="evidence" value="ECO:0007669"/>
    <property type="project" value="InterPro"/>
</dbReference>
<proteinExistence type="predicted"/>
<name>A0A0D8FV01_9ACTN</name>
<evidence type="ECO:0000256" key="2">
    <source>
        <dbReference type="SAM" id="MobiDB-lite"/>
    </source>
</evidence>
<sequence>MARRSSLRRLATVGVVAALAVAYWGVQGSPTFSSQTSRPHTFATSQKSAESTSSTNPVVNLTQPYNQSSQATPTSSVGGVAPLEIQAPRSLGVIEGTQVQLQLSATGGDGPLQWSISSNPSWLQITPSGLLYGIPTSPGNGQATITVTDAAGRSSQVTLPVSVDVPSGNWSGYVDYSPNGIPFTQASAQFVVPTLSSSLPQSCASAVSGGMSLSCSLAEWVGIGGTSGNNTLIQAGVYEIPDLATGSVKIVPWVENLPSPSQPVPNMSVAPGNDMKVSVDQVTGTEWKVTVEDLTTGQSVSGVGNYYGSGDSADFIVEAPTTAAGQTAPTPFSSPIKFFNVKVSSSAQSAGQVMLPTAMVQSGNVATYPGQFHSSYGGFKVYYDDQQS</sequence>
<dbReference type="InterPro" id="IPR013320">
    <property type="entry name" value="ConA-like_dom_sf"/>
</dbReference>
<organism evidence="3 4">
    <name type="scientific">Ferrimicrobium acidiphilum DSM 19497</name>
    <dbReference type="NCBI Taxonomy" id="1121877"/>
    <lineage>
        <taxon>Bacteria</taxon>
        <taxon>Bacillati</taxon>
        <taxon>Actinomycetota</taxon>
        <taxon>Acidimicrobiia</taxon>
        <taxon>Acidimicrobiales</taxon>
        <taxon>Acidimicrobiaceae</taxon>
        <taxon>Ferrimicrobium</taxon>
    </lineage>
</organism>
<feature type="active site" description="Proton acceptor" evidence="1">
    <location>
        <position position="318"/>
    </location>
</feature>
<dbReference type="GO" id="GO:0016020">
    <property type="term" value="C:membrane"/>
    <property type="evidence" value="ECO:0007669"/>
    <property type="project" value="InterPro"/>
</dbReference>
<dbReference type="Gene3D" id="2.60.40.10">
    <property type="entry name" value="Immunoglobulins"/>
    <property type="match status" value="1"/>
</dbReference>
<comment type="caution">
    <text evidence="3">The sequence shown here is derived from an EMBL/GenBank/DDBJ whole genome shotgun (WGS) entry which is preliminary data.</text>
</comment>
<dbReference type="STRING" id="1121877.FEAC_10530"/>
<dbReference type="Pfam" id="PF01828">
    <property type="entry name" value="Peptidase_A4"/>
    <property type="match status" value="1"/>
</dbReference>
<evidence type="ECO:0000256" key="1">
    <source>
        <dbReference type="PIRSR" id="PIRSR600250-50"/>
    </source>
</evidence>
<dbReference type="SUPFAM" id="SSF49899">
    <property type="entry name" value="Concanavalin A-like lectins/glucanases"/>
    <property type="match status" value="1"/>
</dbReference>
<dbReference type="GO" id="GO:0005975">
    <property type="term" value="P:carbohydrate metabolic process"/>
    <property type="evidence" value="ECO:0007669"/>
    <property type="project" value="UniProtKB-ARBA"/>
</dbReference>
<dbReference type="CDD" id="cd13426">
    <property type="entry name" value="Peptidase_G1"/>
    <property type="match status" value="1"/>
</dbReference>
<dbReference type="InterPro" id="IPR038656">
    <property type="entry name" value="Peptidase_G1_sf"/>
</dbReference>
<dbReference type="SUPFAM" id="SSF49313">
    <property type="entry name" value="Cadherin-like"/>
    <property type="match status" value="1"/>
</dbReference>
<feature type="region of interest" description="Disordered" evidence="2">
    <location>
        <begin position="30"/>
        <end position="77"/>
    </location>
</feature>
<reference evidence="3 4" key="1">
    <citation type="submission" date="2015-01" db="EMBL/GenBank/DDBJ databases">
        <title>Draft genome of the acidophilic iron oxidizer Ferrimicrobium acidiphilum strain T23.</title>
        <authorList>
            <person name="Poehlein A."/>
            <person name="Eisen S."/>
            <person name="Schloemann M."/>
            <person name="Johnson B.D."/>
            <person name="Daniel R."/>
            <person name="Muehling M."/>
        </authorList>
    </citation>
    <scope>NUCLEOTIDE SEQUENCE [LARGE SCALE GENOMIC DNA]</scope>
    <source>
        <strain evidence="3 4">T23</strain>
    </source>
</reference>
<dbReference type="EMBL" id="JXUW01000007">
    <property type="protein sequence ID" value="KJE77123.1"/>
    <property type="molecule type" value="Genomic_DNA"/>
</dbReference>
<dbReference type="PANTHER" id="PTHR37536:SF1">
    <property type="entry name" value="ASPERGILLOPEPSIN, PUTAITVE (AFU_ORTHOLOGUE AFUA_7G01200)"/>
    <property type="match status" value="1"/>
</dbReference>
<dbReference type="Gene3D" id="2.60.120.700">
    <property type="entry name" value="Peptidase G1"/>
    <property type="match status" value="1"/>
</dbReference>
<accession>A0A0D8FV01</accession>
<dbReference type="InterPro" id="IPR000250">
    <property type="entry name" value="Peptidase_G1"/>
</dbReference>
<dbReference type="InterPro" id="IPR015919">
    <property type="entry name" value="Cadherin-like_sf"/>
</dbReference>
<dbReference type="OrthoDB" id="3373017at2"/>
<keyword evidence="4" id="KW-1185">Reference proteome</keyword>
<dbReference type="PANTHER" id="PTHR37536">
    <property type="entry name" value="PUTATIVE (AFU_ORTHOLOGUE AFUA_3G02970)-RELATED"/>
    <property type="match status" value="1"/>
</dbReference>
<evidence type="ECO:0000313" key="3">
    <source>
        <dbReference type="EMBL" id="KJE77123.1"/>
    </source>
</evidence>
<dbReference type="AlphaFoldDB" id="A0A0D8FV01"/>